<dbReference type="InterPro" id="IPR050553">
    <property type="entry name" value="Thioredoxin_ResA/DsbE_sf"/>
</dbReference>
<accession>A0A6H2HC67</accession>
<comment type="subcellular location">
    <subcellularLocation>
        <location evidence="1">Cell envelope</location>
    </subcellularLocation>
</comment>
<dbReference type="EMBL" id="CP051461">
    <property type="protein sequence ID" value="QJC57469.1"/>
    <property type="molecule type" value="Genomic_DNA"/>
</dbReference>
<dbReference type="Pfam" id="PF08534">
    <property type="entry name" value="Redoxin"/>
    <property type="match status" value="1"/>
</dbReference>
<keyword evidence="4" id="KW-0676">Redox-active center</keyword>
<dbReference type="CDD" id="cd02966">
    <property type="entry name" value="TlpA_like_family"/>
    <property type="match status" value="1"/>
</dbReference>
<organism evidence="6 7">
    <name type="scientific">Polaromonas vacuolata</name>
    <dbReference type="NCBI Taxonomy" id="37448"/>
    <lineage>
        <taxon>Bacteria</taxon>
        <taxon>Pseudomonadati</taxon>
        <taxon>Pseudomonadota</taxon>
        <taxon>Betaproteobacteria</taxon>
        <taxon>Burkholderiales</taxon>
        <taxon>Comamonadaceae</taxon>
        <taxon>Polaromonas</taxon>
    </lineage>
</organism>
<evidence type="ECO:0000313" key="7">
    <source>
        <dbReference type="Proteomes" id="UP000502041"/>
    </source>
</evidence>
<evidence type="ECO:0000256" key="4">
    <source>
        <dbReference type="ARBA" id="ARBA00023284"/>
    </source>
</evidence>
<dbReference type="InterPro" id="IPR013740">
    <property type="entry name" value="Redoxin"/>
</dbReference>
<dbReference type="GO" id="GO:0030313">
    <property type="term" value="C:cell envelope"/>
    <property type="evidence" value="ECO:0007669"/>
    <property type="project" value="UniProtKB-SubCell"/>
</dbReference>
<keyword evidence="3" id="KW-1015">Disulfide bond</keyword>
<sequence length="167" mass="18103">MLYGGVAAAAALAGMGAAVWRLRMGEVAEPAVEAFWNMNFDSPQGTPLAMTSLRGKPLLVNFWATWCPPCIEELPMLDRFYQAHKSQYQVLGLAVDQPSAVRQWLQAKPLSFPVAMAGLSGTQLSKSLGNLAGVLPFSVVFSASGELLHRRIGKVTEEDLALWSQLL</sequence>
<dbReference type="GO" id="GO:0017004">
    <property type="term" value="P:cytochrome complex assembly"/>
    <property type="evidence" value="ECO:0007669"/>
    <property type="project" value="UniProtKB-KW"/>
</dbReference>
<protein>
    <submittedName>
        <fullName evidence="6">Thiol-disulfide oxidoreductase ResA</fullName>
    </submittedName>
</protein>
<gene>
    <name evidence="6" type="primary">resA_2</name>
    <name evidence="6" type="ORF">HC248_02798</name>
</gene>
<feature type="domain" description="Thioredoxin" evidence="5">
    <location>
        <begin position="1"/>
        <end position="167"/>
    </location>
</feature>
<dbReference type="PROSITE" id="PS51352">
    <property type="entry name" value="THIOREDOXIN_2"/>
    <property type="match status" value="1"/>
</dbReference>
<name>A0A6H2HC67_9BURK</name>
<dbReference type="InterPro" id="IPR036249">
    <property type="entry name" value="Thioredoxin-like_sf"/>
</dbReference>
<proteinExistence type="predicted"/>
<evidence type="ECO:0000313" key="6">
    <source>
        <dbReference type="EMBL" id="QJC57469.1"/>
    </source>
</evidence>
<dbReference type="AlphaFoldDB" id="A0A6H2HC67"/>
<dbReference type="KEGG" id="pvac:HC248_02798"/>
<evidence type="ECO:0000259" key="5">
    <source>
        <dbReference type="PROSITE" id="PS51352"/>
    </source>
</evidence>
<keyword evidence="2" id="KW-0201">Cytochrome c-type biogenesis</keyword>
<evidence type="ECO:0000256" key="2">
    <source>
        <dbReference type="ARBA" id="ARBA00022748"/>
    </source>
</evidence>
<evidence type="ECO:0000256" key="1">
    <source>
        <dbReference type="ARBA" id="ARBA00004196"/>
    </source>
</evidence>
<evidence type="ECO:0000256" key="3">
    <source>
        <dbReference type="ARBA" id="ARBA00023157"/>
    </source>
</evidence>
<reference evidence="6 7" key="1">
    <citation type="submission" date="2020-04" db="EMBL/GenBank/DDBJ databases">
        <title>Complete genome of a Psychrophilic, Marine, Gas Vacuolate Bacterium Polaromonas vacuolata KCTC 22033T.</title>
        <authorList>
            <person name="Hwang K."/>
            <person name="Kim K.M."/>
        </authorList>
    </citation>
    <scope>NUCLEOTIDE SEQUENCE [LARGE SCALE GENOMIC DNA]</scope>
    <source>
        <strain evidence="6 7">KCTC 22033</strain>
    </source>
</reference>
<dbReference type="GO" id="GO:0016491">
    <property type="term" value="F:oxidoreductase activity"/>
    <property type="evidence" value="ECO:0007669"/>
    <property type="project" value="InterPro"/>
</dbReference>
<keyword evidence="7" id="KW-1185">Reference proteome</keyword>
<dbReference type="Proteomes" id="UP000502041">
    <property type="component" value="Chromosome"/>
</dbReference>
<dbReference type="Gene3D" id="3.40.30.10">
    <property type="entry name" value="Glutaredoxin"/>
    <property type="match status" value="1"/>
</dbReference>
<dbReference type="InterPro" id="IPR013766">
    <property type="entry name" value="Thioredoxin_domain"/>
</dbReference>
<dbReference type="SUPFAM" id="SSF52833">
    <property type="entry name" value="Thioredoxin-like"/>
    <property type="match status" value="1"/>
</dbReference>
<dbReference type="PANTHER" id="PTHR42852">
    <property type="entry name" value="THIOL:DISULFIDE INTERCHANGE PROTEIN DSBE"/>
    <property type="match status" value="1"/>
</dbReference>
<dbReference type="PANTHER" id="PTHR42852:SF6">
    <property type="entry name" value="THIOL:DISULFIDE INTERCHANGE PROTEIN DSBE"/>
    <property type="match status" value="1"/>
</dbReference>